<reference evidence="4 5" key="1">
    <citation type="submission" date="2016-07" db="EMBL/GenBank/DDBJ databases">
        <title>Characterization of isolates of Eisenbergiella tayi derived from blood cultures, using whole genome sequencing.</title>
        <authorList>
            <person name="Burdz T."/>
            <person name="Wiebe D."/>
            <person name="Huynh C."/>
            <person name="Bernard K."/>
        </authorList>
    </citation>
    <scope>NUCLEOTIDE SEQUENCE [LARGE SCALE GENOMIC DNA]</scope>
    <source>
        <strain evidence="4 5">NML 120489</strain>
    </source>
</reference>
<dbReference type="InterPro" id="IPR052155">
    <property type="entry name" value="Biofilm_reg_signaling"/>
</dbReference>
<evidence type="ECO:0000259" key="1">
    <source>
        <dbReference type="PROSITE" id="PS50112"/>
    </source>
</evidence>
<dbReference type="PATRIC" id="fig|1432052.3.peg.2455"/>
<proteinExistence type="predicted"/>
<organism evidence="4 5">
    <name type="scientific">Eisenbergiella tayi</name>
    <dbReference type="NCBI Taxonomy" id="1432052"/>
    <lineage>
        <taxon>Bacteria</taxon>
        <taxon>Bacillati</taxon>
        <taxon>Bacillota</taxon>
        <taxon>Clostridia</taxon>
        <taxon>Lachnospirales</taxon>
        <taxon>Lachnospiraceae</taxon>
        <taxon>Eisenbergiella</taxon>
    </lineage>
</organism>
<gene>
    <name evidence="4" type="primary">dosP_1</name>
    <name evidence="4" type="ORF">BEH84_02225</name>
</gene>
<dbReference type="Pfam" id="PF08447">
    <property type="entry name" value="PAS_3"/>
    <property type="match status" value="1"/>
</dbReference>
<dbReference type="InterPro" id="IPR000160">
    <property type="entry name" value="GGDEF_dom"/>
</dbReference>
<dbReference type="Gene3D" id="3.20.20.450">
    <property type="entry name" value="EAL domain"/>
    <property type="match status" value="1"/>
</dbReference>
<dbReference type="PANTHER" id="PTHR44757">
    <property type="entry name" value="DIGUANYLATE CYCLASE DGCP"/>
    <property type="match status" value="1"/>
</dbReference>
<dbReference type="NCBIfam" id="TIGR00254">
    <property type="entry name" value="GGDEF"/>
    <property type="match status" value="2"/>
</dbReference>
<dbReference type="SMART" id="SM00052">
    <property type="entry name" value="EAL"/>
    <property type="match status" value="1"/>
</dbReference>
<dbReference type="GeneID" id="93300784"/>
<feature type="domain" description="EAL" evidence="2">
    <location>
        <begin position="1074"/>
        <end position="1328"/>
    </location>
</feature>
<feature type="domain" description="PAS" evidence="1">
    <location>
        <begin position="8"/>
        <end position="84"/>
    </location>
</feature>
<dbReference type="GO" id="GO:0071111">
    <property type="term" value="F:cyclic-guanylate-specific phosphodiesterase activity"/>
    <property type="evidence" value="ECO:0007669"/>
    <property type="project" value="UniProtKB-EC"/>
</dbReference>
<protein>
    <submittedName>
        <fullName evidence="4">Oxygen sensor protein DosP</fullName>
        <ecNumber evidence="4">3.1.4.52</ecNumber>
    </submittedName>
</protein>
<evidence type="ECO:0000313" key="4">
    <source>
        <dbReference type="EMBL" id="ODM11610.1"/>
    </source>
</evidence>
<dbReference type="PROSITE" id="PS50887">
    <property type="entry name" value="GGDEF"/>
    <property type="match status" value="2"/>
</dbReference>
<evidence type="ECO:0000259" key="3">
    <source>
        <dbReference type="PROSITE" id="PS50887"/>
    </source>
</evidence>
<keyword evidence="4" id="KW-0378">Hydrolase</keyword>
<dbReference type="InterPro" id="IPR029016">
    <property type="entry name" value="GAF-like_dom_sf"/>
</dbReference>
<dbReference type="InterPro" id="IPR035919">
    <property type="entry name" value="EAL_sf"/>
</dbReference>
<dbReference type="CDD" id="cd01949">
    <property type="entry name" value="GGDEF"/>
    <property type="match status" value="2"/>
</dbReference>
<dbReference type="InterPro" id="IPR001633">
    <property type="entry name" value="EAL_dom"/>
</dbReference>
<evidence type="ECO:0000259" key="2">
    <source>
        <dbReference type="PROSITE" id="PS50883"/>
    </source>
</evidence>
<dbReference type="Gene3D" id="3.30.450.20">
    <property type="entry name" value="PAS domain"/>
    <property type="match status" value="2"/>
</dbReference>
<dbReference type="Proteomes" id="UP000095003">
    <property type="component" value="Unassembled WGS sequence"/>
</dbReference>
<dbReference type="Pfam" id="PF00563">
    <property type="entry name" value="EAL"/>
    <property type="match status" value="1"/>
</dbReference>
<dbReference type="RefSeq" id="WP_069156849.1">
    <property type="nucleotide sequence ID" value="NZ_DBFYTC010000016.1"/>
</dbReference>
<dbReference type="Pfam" id="PF00990">
    <property type="entry name" value="GGDEF"/>
    <property type="match status" value="2"/>
</dbReference>
<dbReference type="InterPro" id="IPR029787">
    <property type="entry name" value="Nucleotide_cyclase"/>
</dbReference>
<dbReference type="CDD" id="cd01948">
    <property type="entry name" value="EAL"/>
    <property type="match status" value="1"/>
</dbReference>
<name>A0A1E3ASC8_9FIRM</name>
<accession>A0A1E3ASC8</accession>
<dbReference type="EC" id="3.1.4.52" evidence="4"/>
<dbReference type="PANTHER" id="PTHR44757:SF2">
    <property type="entry name" value="BIOFILM ARCHITECTURE MAINTENANCE PROTEIN MBAA"/>
    <property type="match status" value="1"/>
</dbReference>
<dbReference type="InterPro" id="IPR000014">
    <property type="entry name" value="PAS"/>
</dbReference>
<dbReference type="SMART" id="SM00086">
    <property type="entry name" value="PAC"/>
    <property type="match status" value="2"/>
</dbReference>
<dbReference type="Gene3D" id="3.30.450.40">
    <property type="match status" value="2"/>
</dbReference>
<feature type="domain" description="GGDEF" evidence="3">
    <location>
        <begin position="302"/>
        <end position="435"/>
    </location>
</feature>
<dbReference type="SMART" id="SM00267">
    <property type="entry name" value="GGDEF"/>
    <property type="match status" value="2"/>
</dbReference>
<dbReference type="SUPFAM" id="SSF55785">
    <property type="entry name" value="PYP-like sensor domain (PAS domain)"/>
    <property type="match status" value="2"/>
</dbReference>
<evidence type="ECO:0000313" key="5">
    <source>
        <dbReference type="Proteomes" id="UP000095003"/>
    </source>
</evidence>
<dbReference type="SUPFAM" id="SSF141868">
    <property type="entry name" value="EAL domain-like"/>
    <property type="match status" value="1"/>
</dbReference>
<dbReference type="Gene3D" id="3.30.70.270">
    <property type="match status" value="2"/>
</dbReference>
<comment type="caution">
    <text evidence="4">The sequence shown here is derived from an EMBL/GenBank/DDBJ whole genome shotgun (WGS) entry which is preliminary data.</text>
</comment>
<feature type="domain" description="GGDEF" evidence="3">
    <location>
        <begin position="949"/>
        <end position="1075"/>
    </location>
</feature>
<dbReference type="SUPFAM" id="SSF55073">
    <property type="entry name" value="Nucleotide cyclase"/>
    <property type="match status" value="2"/>
</dbReference>
<dbReference type="CDD" id="cd00130">
    <property type="entry name" value="PAS"/>
    <property type="match status" value="1"/>
</dbReference>
<dbReference type="SUPFAM" id="SSF55781">
    <property type="entry name" value="GAF domain-like"/>
    <property type="match status" value="2"/>
</dbReference>
<dbReference type="PROSITE" id="PS50112">
    <property type="entry name" value="PAS"/>
    <property type="match status" value="1"/>
</dbReference>
<sequence>MDIHLEQSNSLIQTLIGRLPVGILYCDFDEILTIEGANEGFFRLTGFMEPDLEERFHNSLSAIIHPDDFTKVAEQVARQFLNNEPVSIECRILCSDGSYKQVEYSGRFINDSRSAEKLIGVIVGKAESSDGMNPGAVLAKEPESFLGKHDFGLKDTHIMICEWDIASDTLNYSCNRKGKDGTETVYNQIAAQVSSHKWIHPEDTQVYAELLEKLRAGSIYAAAEFRIFNAEEYIWCQVHGVAMCGRQEKPVKALCIIFNIDERKQAMDDLKIRAERDALTGLYNRKETEKQIRAYLEEKPENICAFFMIDTDNFKQINDTNGHMLGDIVLTEMAYGMKKMMRESDVVGRIGGDEFLIFMKNITSREAAVQKAADLTEMFRRLFENEKRSIHVTCSMGVALYPDDGRDFRTLYNYADRALYQAKSQGKDGYVVYDTANSRLPEETGYSSISAAIESQPISLGDSSDLLTYIFKLLCNMEDLEQAVNLSLEVVGKRFDVSRAYIFETNDVGKYYKNTYEWCNEGIEPEIQNLQRLDYYTAGDYRELFGEDSIYYCRNTHLLPPVQRKLFEDQGIRSFLQYALWDKERFAGFIGFDECTGMRLWTKEEVNALSLISELLDTFLQKKKMQEREQKLQDLLRRMIEEEDGSVCVIGSGTYEILYFNSRVKQLMPRFREGALCYETFFYADHPCSFCPLNEDNAACADSLQQNICTAAHAAPIKWSGKDAYLVSFRNSDRTDAVKTAEHTDCQKLHLAAEKSIADCIQWLTTSEYLEDSIEYVLKIILDYYQADRVYIIEADEKKNAGVNTYEVCAKGVIPQIQNLQEVPMEALSFWMKQFGIRDYIRIDDIEELGANRRLEYEILKEQGIKSLMALPLYVKGERKGFLGMDDPKVNKENYFYLEELSYFIENEITKNSMRRRLEKMSFEDALTGLENRNSYMIYSDDFSERMPAPVGVVFMDINGLKKLNTVRGHVYGDMVITHISEIMKQFFPNGRKFRLSGDEFLIVTEAISYDEFSEQLKLMEAKFTLNGESLLSVGTTWSDVNADLTALMNKAERIMQINKQEYYKGYKEIAIEKIPLLKELTDSIANRQYMIYLQPQLNMKTGKIDRAEVLVRCREKDGTISSPVKFIPFLESEGLISNIDFFVMDEVCKLLTKWKGTRFADMQLSLNFSRITMFDNNFFNEFRSVFSRYDLNPQQLELEVTETQETLNKKQMAHLLEELKKHNFNIALDDFGVEYSSYEFLMMADFDILKIDKGIIQKYEEAERGKTLVKHIVDMGHSIGARCCAEGVETREQFDYMKEIGCDYVQGYIVEKPMAVEQFEQKYMFSGENVIF</sequence>
<dbReference type="InterPro" id="IPR001610">
    <property type="entry name" value="PAC"/>
</dbReference>
<dbReference type="InterPro" id="IPR043128">
    <property type="entry name" value="Rev_trsase/Diguanyl_cyclase"/>
</dbReference>
<dbReference type="InterPro" id="IPR035965">
    <property type="entry name" value="PAS-like_dom_sf"/>
</dbReference>
<dbReference type="PROSITE" id="PS50883">
    <property type="entry name" value="EAL"/>
    <property type="match status" value="1"/>
</dbReference>
<dbReference type="EMBL" id="MCGI01000002">
    <property type="protein sequence ID" value="ODM11610.1"/>
    <property type="molecule type" value="Genomic_DNA"/>
</dbReference>
<dbReference type="InterPro" id="IPR013655">
    <property type="entry name" value="PAS_fold_3"/>
</dbReference>